<evidence type="ECO:0000313" key="1">
    <source>
        <dbReference type="EnsemblPlants" id="MELO3C029505.2.1"/>
    </source>
</evidence>
<accession>A0A9I9E6N0</accession>
<reference evidence="1" key="1">
    <citation type="submission" date="2023-03" db="UniProtKB">
        <authorList>
            <consortium name="EnsemblPlants"/>
        </authorList>
    </citation>
    <scope>IDENTIFICATION</scope>
</reference>
<dbReference type="AlphaFoldDB" id="A0A9I9E6N0"/>
<name>A0A9I9E6N0_CUCME</name>
<sequence length="254" mass="28637">MSVFKRRMSNVDFKPTLKSLLSLHSPSVDGVLTLPKVADGDKDVEVLTSAKRQDRASFFGVFNTFSVFYRRSSVKREHQRPTLAWPWVLLGFAMRCSTDRSSSLRFEARAVKAIKLEFPKLTKLDIDSNAFRKVKNSVVLKVKNVKSSKISTLDFLPNSLRWMSWYEFCSFSSDTCKTLEIFQENPNNNSLSSILPCEKLLTAKSVLTDVNTQIAISYPDIALGSNTIRIGDIPEGAITKQMTAIEEMVASEYN</sequence>
<organism evidence="1">
    <name type="scientific">Cucumis melo</name>
    <name type="common">Muskmelon</name>
    <dbReference type="NCBI Taxonomy" id="3656"/>
    <lineage>
        <taxon>Eukaryota</taxon>
        <taxon>Viridiplantae</taxon>
        <taxon>Streptophyta</taxon>
        <taxon>Embryophyta</taxon>
        <taxon>Tracheophyta</taxon>
        <taxon>Spermatophyta</taxon>
        <taxon>Magnoliopsida</taxon>
        <taxon>eudicotyledons</taxon>
        <taxon>Gunneridae</taxon>
        <taxon>Pentapetalae</taxon>
        <taxon>rosids</taxon>
        <taxon>fabids</taxon>
        <taxon>Cucurbitales</taxon>
        <taxon>Cucurbitaceae</taxon>
        <taxon>Benincaseae</taxon>
        <taxon>Cucumis</taxon>
    </lineage>
</organism>
<dbReference type="Gramene" id="MELO3C029505.2.1">
    <property type="protein sequence ID" value="MELO3C029505.2.1"/>
    <property type="gene ID" value="MELO3C029505.2"/>
</dbReference>
<proteinExistence type="predicted"/>
<dbReference type="EnsemblPlants" id="MELO3C029505.2.1">
    <property type="protein sequence ID" value="MELO3C029505.2.1"/>
    <property type="gene ID" value="MELO3C029505.2"/>
</dbReference>
<protein>
    <submittedName>
        <fullName evidence="1">Uncharacterized protein</fullName>
    </submittedName>
</protein>